<sequence>MCHKILLSEIEPNRELESISICGDCKLLFLTQQRTLSTQESLENILSQEFPDMINGRSRQLRRVLSDSESDGFDSVSGDSDYIFPYALYSDDSVASVIVDNDVDSDTDTGTDTDLDTDPIHSGLNQWNSDDYDDSIVGRARLRRSLATNGRNLSPDWLREILSPEAGIGIGISDRNGIDERMMWHNAGEYNDGEPAAALFVKNLERVVVDDDVEGLVCVICKESVCVGGVVNRLPCLHVYHASCIMPWLNAHNTCPLCRYELPTDGQMRPNRTHGLAVQSVGGSGGDSDGGGGGWWFVVATLVSVVGAGVMMWLGGGSSQMDNIRKKWWSLL</sequence>
<dbReference type="EMBL" id="CM042009">
    <property type="protein sequence ID" value="KAI3788501.1"/>
    <property type="molecule type" value="Genomic_DNA"/>
</dbReference>
<gene>
    <name evidence="1" type="ORF">L2E82_01269</name>
</gene>
<reference evidence="2" key="1">
    <citation type="journal article" date="2022" name="Mol. Ecol. Resour.">
        <title>The genomes of chicory, endive, great burdock and yacon provide insights into Asteraceae palaeo-polyploidization history and plant inulin production.</title>
        <authorList>
            <person name="Fan W."/>
            <person name="Wang S."/>
            <person name="Wang H."/>
            <person name="Wang A."/>
            <person name="Jiang F."/>
            <person name="Liu H."/>
            <person name="Zhao H."/>
            <person name="Xu D."/>
            <person name="Zhang Y."/>
        </authorList>
    </citation>
    <scope>NUCLEOTIDE SEQUENCE [LARGE SCALE GENOMIC DNA]</scope>
    <source>
        <strain evidence="2">cv. Punajuju</strain>
    </source>
</reference>
<organism evidence="1 2">
    <name type="scientific">Cichorium intybus</name>
    <name type="common">Chicory</name>
    <dbReference type="NCBI Taxonomy" id="13427"/>
    <lineage>
        <taxon>Eukaryota</taxon>
        <taxon>Viridiplantae</taxon>
        <taxon>Streptophyta</taxon>
        <taxon>Embryophyta</taxon>
        <taxon>Tracheophyta</taxon>
        <taxon>Spermatophyta</taxon>
        <taxon>Magnoliopsida</taxon>
        <taxon>eudicotyledons</taxon>
        <taxon>Gunneridae</taxon>
        <taxon>Pentapetalae</taxon>
        <taxon>asterids</taxon>
        <taxon>campanulids</taxon>
        <taxon>Asterales</taxon>
        <taxon>Asteraceae</taxon>
        <taxon>Cichorioideae</taxon>
        <taxon>Cichorieae</taxon>
        <taxon>Cichoriinae</taxon>
        <taxon>Cichorium</taxon>
    </lineage>
</organism>
<accession>A0ACB9GZN8</accession>
<comment type="caution">
    <text evidence="1">The sequence shown here is derived from an EMBL/GenBank/DDBJ whole genome shotgun (WGS) entry which is preliminary data.</text>
</comment>
<dbReference type="Proteomes" id="UP001055811">
    <property type="component" value="Linkage Group LG01"/>
</dbReference>
<keyword evidence="2" id="KW-1185">Reference proteome</keyword>
<proteinExistence type="predicted"/>
<name>A0ACB9GZN8_CICIN</name>
<protein>
    <submittedName>
        <fullName evidence="1">Uncharacterized protein</fullName>
    </submittedName>
</protein>
<evidence type="ECO:0000313" key="1">
    <source>
        <dbReference type="EMBL" id="KAI3788501.1"/>
    </source>
</evidence>
<evidence type="ECO:0000313" key="2">
    <source>
        <dbReference type="Proteomes" id="UP001055811"/>
    </source>
</evidence>
<reference evidence="1 2" key="2">
    <citation type="journal article" date="2022" name="Mol. Ecol. Resour.">
        <title>The genomes of chicory, endive, great burdock and yacon provide insights into Asteraceae paleo-polyploidization history and plant inulin production.</title>
        <authorList>
            <person name="Fan W."/>
            <person name="Wang S."/>
            <person name="Wang H."/>
            <person name="Wang A."/>
            <person name="Jiang F."/>
            <person name="Liu H."/>
            <person name="Zhao H."/>
            <person name="Xu D."/>
            <person name="Zhang Y."/>
        </authorList>
    </citation>
    <scope>NUCLEOTIDE SEQUENCE [LARGE SCALE GENOMIC DNA]</scope>
    <source>
        <strain evidence="2">cv. Punajuju</strain>
        <tissue evidence="1">Leaves</tissue>
    </source>
</reference>